<dbReference type="GO" id="GO:0005886">
    <property type="term" value="C:plasma membrane"/>
    <property type="evidence" value="ECO:0007669"/>
    <property type="project" value="TreeGrafter"/>
</dbReference>
<dbReference type="SUPFAM" id="SSF58038">
    <property type="entry name" value="SNARE fusion complex"/>
    <property type="match status" value="1"/>
</dbReference>
<dbReference type="Pfam" id="PF12894">
    <property type="entry name" value="ANAPC4_WD40"/>
    <property type="match status" value="1"/>
</dbReference>
<dbReference type="AlphaFoldDB" id="A0A6G0XDG8"/>
<dbReference type="EMBL" id="VJMJ01000077">
    <property type="protein sequence ID" value="KAF0738263.1"/>
    <property type="molecule type" value="Genomic_DNA"/>
</dbReference>
<gene>
    <name evidence="6" type="ORF">Ae201684_005823</name>
</gene>
<protein>
    <recommendedName>
        <fullName evidence="5">V-SNARE coiled-coil homology domain-containing protein</fullName>
    </recommendedName>
</protein>
<reference evidence="6 7" key="1">
    <citation type="submission" date="2019-07" db="EMBL/GenBank/DDBJ databases">
        <title>Genomics analysis of Aphanomyces spp. identifies a new class of oomycete effector associated with host adaptation.</title>
        <authorList>
            <person name="Gaulin E."/>
        </authorList>
    </citation>
    <scope>NUCLEOTIDE SEQUENCE [LARGE SCALE GENOMIC DNA]</scope>
    <source>
        <strain evidence="6 7">ATCC 201684</strain>
    </source>
</reference>
<keyword evidence="7" id="KW-1185">Reference proteome</keyword>
<dbReference type="PROSITE" id="PS50892">
    <property type="entry name" value="V_SNARE"/>
    <property type="match status" value="1"/>
</dbReference>
<dbReference type="InterPro" id="IPR024977">
    <property type="entry name" value="Apc4-like_WD40_dom"/>
</dbReference>
<dbReference type="PANTHER" id="PTHR10241">
    <property type="entry name" value="LETHAL 2 GIANT LARVAE PROTEIN"/>
    <property type="match status" value="1"/>
</dbReference>
<dbReference type="SUPFAM" id="SSF69322">
    <property type="entry name" value="Tricorn protease domain 2"/>
    <property type="match status" value="1"/>
</dbReference>
<comment type="subcellular location">
    <subcellularLocation>
        <location evidence="1">Cytoplasm</location>
    </subcellularLocation>
</comment>
<dbReference type="GO" id="GO:0005737">
    <property type="term" value="C:cytoplasm"/>
    <property type="evidence" value="ECO:0007669"/>
    <property type="project" value="UniProtKB-SubCell"/>
</dbReference>
<keyword evidence="3" id="KW-0175">Coiled coil</keyword>
<dbReference type="CDD" id="cd15873">
    <property type="entry name" value="R-SNARE_STXBP5_6"/>
    <property type="match status" value="1"/>
</dbReference>
<evidence type="ECO:0000313" key="7">
    <source>
        <dbReference type="Proteomes" id="UP000481153"/>
    </source>
</evidence>
<dbReference type="GO" id="GO:0006887">
    <property type="term" value="P:exocytosis"/>
    <property type="evidence" value="ECO:0007669"/>
    <property type="project" value="TreeGrafter"/>
</dbReference>
<feature type="compositionally biased region" description="Polar residues" evidence="4">
    <location>
        <begin position="15"/>
        <end position="24"/>
    </location>
</feature>
<evidence type="ECO:0000256" key="3">
    <source>
        <dbReference type="PROSITE-ProRule" id="PRU00290"/>
    </source>
</evidence>
<evidence type="ECO:0000256" key="1">
    <source>
        <dbReference type="ARBA" id="ARBA00004496"/>
    </source>
</evidence>
<organism evidence="6 7">
    <name type="scientific">Aphanomyces euteiches</name>
    <dbReference type="NCBI Taxonomy" id="100861"/>
    <lineage>
        <taxon>Eukaryota</taxon>
        <taxon>Sar</taxon>
        <taxon>Stramenopiles</taxon>
        <taxon>Oomycota</taxon>
        <taxon>Saprolegniomycetes</taxon>
        <taxon>Saprolegniales</taxon>
        <taxon>Verrucalvaceae</taxon>
        <taxon>Aphanomyces</taxon>
    </lineage>
</organism>
<dbReference type="InterPro" id="IPR015943">
    <property type="entry name" value="WD40/YVTN_repeat-like_dom_sf"/>
</dbReference>
<comment type="caution">
    <text evidence="6">The sequence shown here is derived from an EMBL/GenBank/DDBJ whole genome shotgun (WGS) entry which is preliminary data.</text>
</comment>
<feature type="region of interest" description="Disordered" evidence="4">
    <location>
        <begin position="1"/>
        <end position="33"/>
    </location>
</feature>
<dbReference type="GO" id="GO:0006893">
    <property type="term" value="P:Golgi to plasma membrane transport"/>
    <property type="evidence" value="ECO:0007669"/>
    <property type="project" value="TreeGrafter"/>
</dbReference>
<feature type="domain" description="V-SNARE coiled-coil homology" evidence="5">
    <location>
        <begin position="1037"/>
        <end position="1101"/>
    </location>
</feature>
<dbReference type="InterPro" id="IPR042855">
    <property type="entry name" value="V_SNARE_CC"/>
</dbReference>
<evidence type="ECO:0000313" key="6">
    <source>
        <dbReference type="EMBL" id="KAF0738263.1"/>
    </source>
</evidence>
<name>A0A6G0XDG8_9STRA</name>
<sequence length="1102" mass="119205">MGNQASSPRKKRQQGGLQSLIQQDKASEEPCPSSLTPAMFRLQSVGHHGLPSQPTVVCYVPMLGLLAVATGYQQLKVYGQDGLEVYLPCRKEKSHSAGATATFLEYTSSGKLVLVMSDSAVQVIDLALLQEGKSVVVAELPPSWTTCRITALETIRHHKTTPFFYLALDDGSVQVVQETTCQFATYAIQPSDVGVATSTDNDAIFVSAMACNPSDPNQLLLAYEDLDVVFLWDIAKQKVIGKTVSTAQSDCAVRSLAWHISGKRFAVGFENGALGVFRSDKQQQALYKIVGQVVVEKPLPISRIDWVSTNAAIPGAIVFAGGHYTKGLTICYPSRDGNDRGPKEMLSELTSNPNQFPWKTMLVPTHNESGVMDFVTVSRVVPAASSSFPFTSVVLSGNPMEGCKPSVGVVPLPCSVVAPFTPKEEWIWLDSPPLAQPLPSTTLQSSDLLAMQLVTLRGTDGSFRDELFTSCDQVPESAPLGGWESPIMGGFVEQVKPQLPPDVLDALEPDQYNRASLMVTGHHDSRIRIWEMLSPTDGTSRGLLNLLHVVDVKTVLRDPISAVCFSPLARLLLVGTSSGEFGVFTFQDGFHFVFSLHVHSSAIEYFAHNNNSMVAMADAFGVVSIVNLKSQEYKLAIFDISTEEAVSVNSLLIHGSSLFVGRGNGHVDVYHLESAEYLLECSTGSEGLVSAMLLIDEDGALIEAAAPPPRESPIQEDSPIDSSTKALVDQILETYPPTNERSFSMGKTVSVCVEAGPLGIFLVDDIGDRAVLKGFVPEDANAELQVAKGIVPGSTLVEINGVDVRRLKRTDIIAVVGSLVDVAKQLTYTLPEEQTASLVLCSVGRSIQLFVMPPPSADKRITCKVETQVQVGATVVAMAVCSVPVEGSMENTLIVVDQSGFIYILALPSLHLIWSALCPSELLSGYAFDHMHVHINPTVGEIVLCTCFGDVARYSVFGNDMASEVTMLQSMTSRTKLTTPSIEVEAEASEKRAAGGGGFLKLFAAKEIDLNTVFVVASIEEDERKQLMGDRSGQPPPQPSAASNMAGTMDALQQASQNLHLRGEKLSGLEEKTERLKNRADEFYQTMKAFNDKEAKKKWYQL</sequence>
<evidence type="ECO:0000256" key="2">
    <source>
        <dbReference type="ARBA" id="ARBA00022490"/>
    </source>
</evidence>
<proteinExistence type="predicted"/>
<keyword evidence="2" id="KW-0963">Cytoplasm</keyword>
<dbReference type="Gene3D" id="1.20.5.110">
    <property type="match status" value="1"/>
</dbReference>
<dbReference type="VEuPathDB" id="FungiDB:AeMF1_009272"/>
<dbReference type="GO" id="GO:0045159">
    <property type="term" value="F:myosin II binding"/>
    <property type="evidence" value="ECO:0007669"/>
    <property type="project" value="TreeGrafter"/>
</dbReference>
<accession>A0A6G0XDG8</accession>
<dbReference type="GO" id="GO:0019905">
    <property type="term" value="F:syntaxin binding"/>
    <property type="evidence" value="ECO:0007669"/>
    <property type="project" value="TreeGrafter"/>
</dbReference>
<dbReference type="Gene3D" id="2.130.10.10">
    <property type="entry name" value="YVTN repeat-like/Quinoprotein amine dehydrogenase"/>
    <property type="match status" value="2"/>
</dbReference>
<dbReference type="Proteomes" id="UP000481153">
    <property type="component" value="Unassembled WGS sequence"/>
</dbReference>
<evidence type="ECO:0000256" key="4">
    <source>
        <dbReference type="SAM" id="MobiDB-lite"/>
    </source>
</evidence>
<dbReference type="GO" id="GO:0005096">
    <property type="term" value="F:GTPase activator activity"/>
    <property type="evidence" value="ECO:0007669"/>
    <property type="project" value="TreeGrafter"/>
</dbReference>
<dbReference type="PANTHER" id="PTHR10241:SF25">
    <property type="entry name" value="TOMOSYN, ISOFORM C"/>
    <property type="match status" value="1"/>
</dbReference>
<evidence type="ECO:0000259" key="5">
    <source>
        <dbReference type="PROSITE" id="PS50892"/>
    </source>
</evidence>